<dbReference type="GO" id="GO:0008270">
    <property type="term" value="F:zinc ion binding"/>
    <property type="evidence" value="ECO:0007669"/>
    <property type="project" value="UniProtKB-KW"/>
</dbReference>
<evidence type="ECO:0000313" key="6">
    <source>
        <dbReference type="EMBL" id="KAG5183653.1"/>
    </source>
</evidence>
<evidence type="ECO:0000256" key="4">
    <source>
        <dbReference type="PROSITE-ProRule" id="PRU00134"/>
    </source>
</evidence>
<evidence type="ECO:0000259" key="5">
    <source>
        <dbReference type="PROSITE" id="PS50865"/>
    </source>
</evidence>
<evidence type="ECO:0000256" key="1">
    <source>
        <dbReference type="ARBA" id="ARBA00022723"/>
    </source>
</evidence>
<feature type="domain" description="MYND-type" evidence="5">
    <location>
        <begin position="129"/>
        <end position="168"/>
    </location>
</feature>
<evidence type="ECO:0000256" key="2">
    <source>
        <dbReference type="ARBA" id="ARBA00022771"/>
    </source>
</evidence>
<dbReference type="Proteomes" id="UP000664859">
    <property type="component" value="Unassembled WGS sequence"/>
</dbReference>
<keyword evidence="7" id="KW-1185">Reference proteome</keyword>
<dbReference type="AlphaFoldDB" id="A0A836CFT9"/>
<gene>
    <name evidence="6" type="ORF">JKP88DRAFT_255725</name>
</gene>
<evidence type="ECO:0000313" key="7">
    <source>
        <dbReference type="Proteomes" id="UP000664859"/>
    </source>
</evidence>
<dbReference type="SUPFAM" id="SSF144232">
    <property type="entry name" value="HIT/MYND zinc finger-like"/>
    <property type="match status" value="1"/>
</dbReference>
<accession>A0A836CFT9</accession>
<sequence length="183" mass="19843">MATLNDVVAVALRAMVLSPGAVHLACEGCAGYGRGALVAHYASVADIVSPVGVHLAYAPLDSIALTEYTEGIRMVERYDPQRCFVVIVGVRVHGDNSIFQCSCVYRGLEGPHREPLNISAACAIRRRACVNSGCTSMNAAKKCSACLAAHYYSAACQHADWAARKMLCRELRRMRTEGLNEFY</sequence>
<proteinExistence type="predicted"/>
<keyword evidence="1" id="KW-0479">Metal-binding</keyword>
<dbReference type="OrthoDB" id="437457at2759"/>
<protein>
    <recommendedName>
        <fullName evidence="5">MYND-type domain-containing protein</fullName>
    </recommendedName>
</protein>
<keyword evidence="3" id="KW-0862">Zinc</keyword>
<dbReference type="PROSITE" id="PS50865">
    <property type="entry name" value="ZF_MYND_2"/>
    <property type="match status" value="1"/>
</dbReference>
<dbReference type="InterPro" id="IPR002893">
    <property type="entry name" value="Znf_MYND"/>
</dbReference>
<name>A0A836CFT9_9STRA</name>
<comment type="caution">
    <text evidence="6">The sequence shown here is derived from an EMBL/GenBank/DDBJ whole genome shotgun (WGS) entry which is preliminary data.</text>
</comment>
<dbReference type="EMBL" id="JAFCMP010000193">
    <property type="protein sequence ID" value="KAG5183653.1"/>
    <property type="molecule type" value="Genomic_DNA"/>
</dbReference>
<reference evidence="6" key="1">
    <citation type="submission" date="2021-02" db="EMBL/GenBank/DDBJ databases">
        <title>First Annotated Genome of the Yellow-green Alga Tribonema minus.</title>
        <authorList>
            <person name="Mahan K.M."/>
        </authorList>
    </citation>
    <scope>NUCLEOTIDE SEQUENCE</scope>
    <source>
        <strain evidence="6">UTEX B ZZ1240</strain>
    </source>
</reference>
<dbReference type="Gene3D" id="6.10.140.2220">
    <property type="match status" value="1"/>
</dbReference>
<keyword evidence="2 4" id="KW-0863">Zinc-finger</keyword>
<organism evidence="6 7">
    <name type="scientific">Tribonema minus</name>
    <dbReference type="NCBI Taxonomy" id="303371"/>
    <lineage>
        <taxon>Eukaryota</taxon>
        <taxon>Sar</taxon>
        <taxon>Stramenopiles</taxon>
        <taxon>Ochrophyta</taxon>
        <taxon>PX clade</taxon>
        <taxon>Xanthophyceae</taxon>
        <taxon>Tribonematales</taxon>
        <taxon>Tribonemataceae</taxon>
        <taxon>Tribonema</taxon>
    </lineage>
</organism>
<evidence type="ECO:0000256" key="3">
    <source>
        <dbReference type="ARBA" id="ARBA00022833"/>
    </source>
</evidence>